<gene>
    <name evidence="7" type="ORF">J8J14_18630</name>
</gene>
<protein>
    <submittedName>
        <fullName evidence="7">Efflux RND transporter periplasmic adaptor subunit</fullName>
    </submittedName>
</protein>
<evidence type="ECO:0000313" key="8">
    <source>
        <dbReference type="Proteomes" id="UP000681594"/>
    </source>
</evidence>
<name>A0ABS4AIF0_9PROT</name>
<dbReference type="SUPFAM" id="SSF111369">
    <property type="entry name" value="HlyD-like secretion proteins"/>
    <property type="match status" value="1"/>
</dbReference>
<dbReference type="Proteomes" id="UP000681594">
    <property type="component" value="Unassembled WGS sequence"/>
</dbReference>
<dbReference type="Pfam" id="PF25954">
    <property type="entry name" value="Beta-barrel_RND_2"/>
    <property type="match status" value="1"/>
</dbReference>
<dbReference type="InterPro" id="IPR006143">
    <property type="entry name" value="RND_pump_MFP"/>
</dbReference>
<dbReference type="RefSeq" id="WP_209381066.1">
    <property type="nucleotide sequence ID" value="NZ_JAGIZB010000021.1"/>
</dbReference>
<accession>A0ABS4AIF0</accession>
<keyword evidence="4" id="KW-1133">Transmembrane helix</keyword>
<proteinExistence type="inferred from homology"/>
<dbReference type="InterPro" id="IPR051909">
    <property type="entry name" value="MFP_Cation_Efflux"/>
</dbReference>
<evidence type="ECO:0000313" key="7">
    <source>
        <dbReference type="EMBL" id="MBP0446796.1"/>
    </source>
</evidence>
<dbReference type="Gene3D" id="2.40.30.170">
    <property type="match status" value="1"/>
</dbReference>
<dbReference type="PANTHER" id="PTHR30097">
    <property type="entry name" value="CATION EFFLUX SYSTEM PROTEIN CUSB"/>
    <property type="match status" value="1"/>
</dbReference>
<evidence type="ECO:0000256" key="1">
    <source>
        <dbReference type="ARBA" id="ARBA00009477"/>
    </source>
</evidence>
<evidence type="ECO:0000256" key="2">
    <source>
        <dbReference type="ARBA" id="ARBA00022448"/>
    </source>
</evidence>
<dbReference type="PANTHER" id="PTHR30097:SF15">
    <property type="entry name" value="CATION EFFLUX SYSTEM PROTEIN CUSB"/>
    <property type="match status" value="1"/>
</dbReference>
<dbReference type="InterPro" id="IPR058792">
    <property type="entry name" value="Beta-barrel_RND_2"/>
</dbReference>
<dbReference type="Pfam" id="PF25973">
    <property type="entry name" value="BSH_CzcB"/>
    <property type="match status" value="1"/>
</dbReference>
<evidence type="ECO:0000259" key="5">
    <source>
        <dbReference type="Pfam" id="PF25954"/>
    </source>
</evidence>
<dbReference type="Gene3D" id="1.10.287.470">
    <property type="entry name" value="Helix hairpin bin"/>
    <property type="match status" value="1"/>
</dbReference>
<reference evidence="7 8" key="1">
    <citation type="submission" date="2021-03" db="EMBL/GenBank/DDBJ databases">
        <authorList>
            <person name="So Y."/>
        </authorList>
    </citation>
    <scope>NUCLEOTIDE SEQUENCE [LARGE SCALE GENOMIC DNA]</scope>
    <source>
        <strain evidence="7 8">SSH11</strain>
    </source>
</reference>
<comment type="similarity">
    <text evidence="1">Belongs to the membrane fusion protein (MFP) (TC 8.A.1) family.</text>
</comment>
<dbReference type="Gene3D" id="2.40.420.20">
    <property type="match status" value="1"/>
</dbReference>
<keyword evidence="8" id="KW-1185">Reference proteome</keyword>
<evidence type="ECO:0000256" key="3">
    <source>
        <dbReference type="SAM" id="Coils"/>
    </source>
</evidence>
<evidence type="ECO:0000259" key="6">
    <source>
        <dbReference type="Pfam" id="PF25973"/>
    </source>
</evidence>
<evidence type="ECO:0000256" key="4">
    <source>
        <dbReference type="SAM" id="Phobius"/>
    </source>
</evidence>
<keyword evidence="2" id="KW-0813">Transport</keyword>
<feature type="domain" description="CzcB-like barrel-sandwich hybrid" evidence="6">
    <location>
        <begin position="104"/>
        <end position="269"/>
    </location>
</feature>
<keyword evidence="4" id="KW-0472">Membrane</keyword>
<dbReference type="InterPro" id="IPR058647">
    <property type="entry name" value="BSH_CzcB-like"/>
</dbReference>
<keyword evidence="4" id="KW-0812">Transmembrane</keyword>
<dbReference type="Gene3D" id="2.40.50.100">
    <property type="match status" value="1"/>
</dbReference>
<dbReference type="EMBL" id="JAGIZB010000021">
    <property type="protein sequence ID" value="MBP0446796.1"/>
    <property type="molecule type" value="Genomic_DNA"/>
</dbReference>
<organism evidence="7 8">
    <name type="scientific">Pararoseomonas baculiformis</name>
    <dbReference type="NCBI Taxonomy" id="2820812"/>
    <lineage>
        <taxon>Bacteria</taxon>
        <taxon>Pseudomonadati</taxon>
        <taxon>Pseudomonadota</taxon>
        <taxon>Alphaproteobacteria</taxon>
        <taxon>Acetobacterales</taxon>
        <taxon>Acetobacteraceae</taxon>
        <taxon>Pararoseomonas</taxon>
    </lineage>
</organism>
<feature type="transmembrane region" description="Helical" evidence="4">
    <location>
        <begin position="21"/>
        <end position="41"/>
    </location>
</feature>
<feature type="domain" description="CusB-like beta-barrel" evidence="5">
    <location>
        <begin position="273"/>
        <end position="346"/>
    </location>
</feature>
<keyword evidence="3" id="KW-0175">Coiled coil</keyword>
<comment type="caution">
    <text evidence="7">The sequence shown here is derived from an EMBL/GenBank/DDBJ whole genome shotgun (WGS) entry which is preliminary data.</text>
</comment>
<sequence>MTEVAAPAAPPRAKGRRHRSMLMYTAAAFAVVAAGIGWHLAEAPHVAVVNPAAAASAGGRLPDGSFRISPAEARLLKIAAASTRDFQPERVAEGRISYNEDRATPVYPPYTGRVVRVVAQAGQTVRAGDVLFEVETTDLTQAANELLASGDALAKARIQVDLMRRNEARQRDLFTARAAARRDLEQAQADLANALSDQRTAEAAQAAARDRLRVLGRDAQAIAEIERTRRVNAVVPITAPLSGAVVQRRVGPGQWLNAGGAEPVFTIADLSEMWLVAAVREIDAPMVRLGQEVQIWLDALPGRVFPARIEHVAAALDSSTRRLPVRAAVHDPEGVLKPEMFASFRITVGDAASSTSVPASAVIYRGGEAAVWEALDDTRFILRPVRTGLRAGGEVQLLSGLATGARVVVGGALFIDRAATAD</sequence>
<feature type="coiled-coil region" evidence="3">
    <location>
        <begin position="177"/>
        <end position="204"/>
    </location>
</feature>
<dbReference type="NCBIfam" id="TIGR01730">
    <property type="entry name" value="RND_mfp"/>
    <property type="match status" value="1"/>
</dbReference>